<evidence type="ECO:0000256" key="6">
    <source>
        <dbReference type="ARBA" id="ARBA00023136"/>
    </source>
</evidence>
<gene>
    <name evidence="10" type="ORF">Y10_10890</name>
</gene>
<keyword evidence="11" id="KW-1185">Reference proteome</keyword>
<dbReference type="Pfam" id="PF12821">
    <property type="entry name" value="ThrE_2"/>
    <property type="match status" value="1"/>
</dbReference>
<reference evidence="10" key="1">
    <citation type="submission" date="2022-07" db="EMBL/GenBank/DDBJ databases">
        <title>Taxonomy of Novel Oxalotrophic and Methylotrophic Bacteria.</title>
        <authorList>
            <person name="Sahin N."/>
            <person name="Tani A."/>
        </authorList>
    </citation>
    <scope>NUCLEOTIDE SEQUENCE</scope>
    <source>
        <strain evidence="10">Y10</strain>
    </source>
</reference>
<proteinExistence type="inferred from homology"/>
<evidence type="ECO:0000313" key="10">
    <source>
        <dbReference type="EMBL" id="GLB48721.1"/>
    </source>
</evidence>
<evidence type="ECO:0000256" key="7">
    <source>
        <dbReference type="ARBA" id="ARBA00034125"/>
    </source>
</evidence>
<evidence type="ECO:0000256" key="4">
    <source>
        <dbReference type="ARBA" id="ARBA00022692"/>
    </source>
</evidence>
<name>A0ABQ5MH27_9FLAO</name>
<dbReference type="PANTHER" id="PTHR34390:SF1">
    <property type="entry name" value="SUCCINATE TRANSPORTER SUBUNIT YJJB-RELATED"/>
    <property type="match status" value="1"/>
</dbReference>
<evidence type="ECO:0000256" key="1">
    <source>
        <dbReference type="ARBA" id="ARBA00004651"/>
    </source>
</evidence>
<keyword evidence="5 8" id="KW-1133">Transmembrane helix</keyword>
<feature type="transmembrane region" description="Helical" evidence="8">
    <location>
        <begin position="31"/>
        <end position="49"/>
    </location>
</feature>
<sequence>MNTSVLLESWIWFGIAAVGFAVLFNVPKRTLLPIFLMAALGGTLKLILVQNTENVVLGTLCGAVLVGFLSIYAAHLRHSPPFVFAIPSVIPMVPGSFAYHTMKGVIKLSGHVNALEFNSLLRETVNSGLKTLFILLAISIGVFAPMLITRRNSAKEINIRIPVLKSKRKS</sequence>
<evidence type="ECO:0000256" key="8">
    <source>
        <dbReference type="SAM" id="Phobius"/>
    </source>
</evidence>
<dbReference type="PANTHER" id="PTHR34390">
    <property type="entry name" value="UPF0442 PROTEIN YJJB-RELATED"/>
    <property type="match status" value="1"/>
</dbReference>
<feature type="transmembrane region" description="Helical" evidence="8">
    <location>
        <begin position="55"/>
        <end position="74"/>
    </location>
</feature>
<comment type="caution">
    <text evidence="10">The sequence shown here is derived from an EMBL/GenBank/DDBJ whole genome shotgun (WGS) entry which is preliminary data.</text>
</comment>
<protein>
    <recommendedName>
        <fullName evidence="9">Threonine/Serine exporter ThrE domain-containing protein</fullName>
    </recommendedName>
</protein>
<keyword evidence="3" id="KW-0997">Cell inner membrane</keyword>
<evidence type="ECO:0000313" key="11">
    <source>
        <dbReference type="Proteomes" id="UP001143543"/>
    </source>
</evidence>
<accession>A0ABQ5MH27</accession>
<feature type="domain" description="Threonine/Serine exporter ThrE" evidence="9">
    <location>
        <begin position="12"/>
        <end position="148"/>
    </location>
</feature>
<feature type="transmembrane region" description="Helical" evidence="8">
    <location>
        <begin position="129"/>
        <end position="148"/>
    </location>
</feature>
<dbReference type="RefSeq" id="WP_281764353.1">
    <property type="nucleotide sequence ID" value="NZ_BRVO01000001.1"/>
</dbReference>
<evidence type="ECO:0000259" key="9">
    <source>
        <dbReference type="Pfam" id="PF12821"/>
    </source>
</evidence>
<dbReference type="InterPro" id="IPR050539">
    <property type="entry name" value="ThrE_Dicarb/AminoAcid_Exp"/>
</dbReference>
<organism evidence="10 11">
    <name type="scientific">Neptunitalea lumnitzerae</name>
    <dbReference type="NCBI Taxonomy" id="2965509"/>
    <lineage>
        <taxon>Bacteria</taxon>
        <taxon>Pseudomonadati</taxon>
        <taxon>Bacteroidota</taxon>
        <taxon>Flavobacteriia</taxon>
        <taxon>Flavobacteriales</taxon>
        <taxon>Flavobacteriaceae</taxon>
        <taxon>Neptunitalea</taxon>
    </lineage>
</organism>
<dbReference type="InterPro" id="IPR024528">
    <property type="entry name" value="ThrE_2"/>
</dbReference>
<comment type="subcellular location">
    <subcellularLocation>
        <location evidence="1">Cell membrane</location>
        <topology evidence="1">Multi-pass membrane protein</topology>
    </subcellularLocation>
</comment>
<feature type="transmembrane region" description="Helical" evidence="8">
    <location>
        <begin position="6"/>
        <end position="24"/>
    </location>
</feature>
<evidence type="ECO:0000256" key="2">
    <source>
        <dbReference type="ARBA" id="ARBA00022475"/>
    </source>
</evidence>
<evidence type="ECO:0000256" key="3">
    <source>
        <dbReference type="ARBA" id="ARBA00022519"/>
    </source>
</evidence>
<dbReference type="Proteomes" id="UP001143543">
    <property type="component" value="Unassembled WGS sequence"/>
</dbReference>
<keyword evidence="4 8" id="KW-0812">Transmembrane</keyword>
<comment type="similarity">
    <text evidence="7">Belongs to the ThrE exporter (TC 2.A.79) family.</text>
</comment>
<keyword evidence="2" id="KW-1003">Cell membrane</keyword>
<evidence type="ECO:0000256" key="5">
    <source>
        <dbReference type="ARBA" id="ARBA00022989"/>
    </source>
</evidence>
<keyword evidence="6 8" id="KW-0472">Membrane</keyword>
<dbReference type="EMBL" id="BRVO01000001">
    <property type="protein sequence ID" value="GLB48721.1"/>
    <property type="molecule type" value="Genomic_DNA"/>
</dbReference>